<keyword evidence="2 8" id="KW-0645">Protease</keyword>
<gene>
    <name evidence="9" type="ORF">BKE30_15245</name>
</gene>
<dbReference type="PANTHER" id="PTHR13604:SF0">
    <property type="entry name" value="ABASIC SITE PROCESSING PROTEIN HMCES"/>
    <property type="match status" value="1"/>
</dbReference>
<evidence type="ECO:0000256" key="6">
    <source>
        <dbReference type="ARBA" id="ARBA00023125"/>
    </source>
</evidence>
<evidence type="ECO:0000256" key="5">
    <source>
        <dbReference type="ARBA" id="ARBA00023124"/>
    </source>
</evidence>
<dbReference type="EMBL" id="MLCN01000071">
    <property type="protein sequence ID" value="ONG37101.1"/>
    <property type="molecule type" value="Genomic_DNA"/>
</dbReference>
<comment type="caution">
    <text evidence="9">The sequence shown here is derived from an EMBL/GenBank/DDBJ whole genome shotgun (WGS) entry which is preliminary data.</text>
</comment>
<evidence type="ECO:0000256" key="3">
    <source>
        <dbReference type="ARBA" id="ARBA00022763"/>
    </source>
</evidence>
<evidence type="ECO:0000256" key="7">
    <source>
        <dbReference type="ARBA" id="ARBA00023239"/>
    </source>
</evidence>
<evidence type="ECO:0000256" key="4">
    <source>
        <dbReference type="ARBA" id="ARBA00022801"/>
    </source>
</evidence>
<dbReference type="SUPFAM" id="SSF143081">
    <property type="entry name" value="BB1717-like"/>
    <property type="match status" value="1"/>
</dbReference>
<keyword evidence="7" id="KW-0456">Lyase</keyword>
<evidence type="ECO:0000256" key="1">
    <source>
        <dbReference type="ARBA" id="ARBA00008136"/>
    </source>
</evidence>
<name>A0A1S8CRF4_9GAMM</name>
<keyword evidence="5" id="KW-0190">Covalent protein-DNA linkage</keyword>
<keyword evidence="3" id="KW-0227">DNA damage</keyword>
<comment type="similarity">
    <text evidence="1 8">Belongs to the SOS response-associated peptidase family.</text>
</comment>
<dbReference type="GO" id="GO:0106300">
    <property type="term" value="P:protein-DNA covalent cross-linking repair"/>
    <property type="evidence" value="ECO:0007669"/>
    <property type="project" value="InterPro"/>
</dbReference>
<dbReference type="AlphaFoldDB" id="A0A1S8CRF4"/>
<dbReference type="InterPro" id="IPR036590">
    <property type="entry name" value="SRAP-like"/>
</dbReference>
<organism evidence="9 10">
    <name type="scientific">Alkanindiges hydrocarboniclasticus</name>
    <dbReference type="NCBI Taxonomy" id="1907941"/>
    <lineage>
        <taxon>Bacteria</taxon>
        <taxon>Pseudomonadati</taxon>
        <taxon>Pseudomonadota</taxon>
        <taxon>Gammaproteobacteria</taxon>
        <taxon>Moraxellales</taxon>
        <taxon>Moraxellaceae</taxon>
        <taxon>Alkanindiges</taxon>
    </lineage>
</organism>
<dbReference type="GO" id="GO:0008233">
    <property type="term" value="F:peptidase activity"/>
    <property type="evidence" value="ECO:0007669"/>
    <property type="project" value="UniProtKB-KW"/>
</dbReference>
<dbReference type="PANTHER" id="PTHR13604">
    <property type="entry name" value="DC12-RELATED"/>
    <property type="match status" value="1"/>
</dbReference>
<keyword evidence="4 8" id="KW-0378">Hydrolase</keyword>
<dbReference type="Proteomes" id="UP000192132">
    <property type="component" value="Unassembled WGS sequence"/>
</dbReference>
<proteinExistence type="inferred from homology"/>
<dbReference type="GO" id="GO:0016829">
    <property type="term" value="F:lyase activity"/>
    <property type="evidence" value="ECO:0007669"/>
    <property type="project" value="UniProtKB-KW"/>
</dbReference>
<dbReference type="EC" id="3.4.-.-" evidence="8"/>
<dbReference type="STRING" id="1907941.BKE30_15245"/>
<dbReference type="GO" id="GO:0006508">
    <property type="term" value="P:proteolysis"/>
    <property type="evidence" value="ECO:0007669"/>
    <property type="project" value="UniProtKB-KW"/>
</dbReference>
<keyword evidence="10" id="KW-1185">Reference proteome</keyword>
<dbReference type="Pfam" id="PF02586">
    <property type="entry name" value="SRAP"/>
    <property type="match status" value="1"/>
</dbReference>
<accession>A0A1S8CRF4</accession>
<dbReference type="OrthoDB" id="6192129at2"/>
<dbReference type="RefSeq" id="WP_076879434.1">
    <property type="nucleotide sequence ID" value="NZ_MLCN01000071.1"/>
</dbReference>
<sequence length="211" mass="24592">MCANFKPLRPELSPILDLFPPTFDYKNEIYPGYSSPVLVNHKNHMEWREAIFGLIPKWAEDTKISRHTYNARLETVADKPSFRQAWRNHQFALVAVESIYEPRYLQGKAQRWAIQREDEQPFTIAALYELAQQDNELVRSMTMLTVNADQHPLMKQFHAPDDEKRTVVVIPPYLRMEWLTADQQTARDMLKELGAAASFSPDDFKAWAAPR</sequence>
<evidence type="ECO:0000313" key="9">
    <source>
        <dbReference type="EMBL" id="ONG37101.1"/>
    </source>
</evidence>
<dbReference type="GO" id="GO:0003697">
    <property type="term" value="F:single-stranded DNA binding"/>
    <property type="evidence" value="ECO:0007669"/>
    <property type="project" value="InterPro"/>
</dbReference>
<evidence type="ECO:0000256" key="8">
    <source>
        <dbReference type="RuleBase" id="RU364100"/>
    </source>
</evidence>
<keyword evidence="6" id="KW-0238">DNA-binding</keyword>
<protein>
    <recommendedName>
        <fullName evidence="8">Abasic site processing protein</fullName>
        <ecNumber evidence="8">3.4.-.-</ecNumber>
    </recommendedName>
</protein>
<dbReference type="Gene3D" id="3.90.1680.10">
    <property type="entry name" value="SOS response associated peptidase-like"/>
    <property type="match status" value="1"/>
</dbReference>
<evidence type="ECO:0000256" key="2">
    <source>
        <dbReference type="ARBA" id="ARBA00022670"/>
    </source>
</evidence>
<dbReference type="InterPro" id="IPR003738">
    <property type="entry name" value="SRAP"/>
</dbReference>
<evidence type="ECO:0000313" key="10">
    <source>
        <dbReference type="Proteomes" id="UP000192132"/>
    </source>
</evidence>
<reference evidence="9 10" key="1">
    <citation type="submission" date="2016-10" db="EMBL/GenBank/DDBJ databases">
        <title>Draft Genome sequence of Alkanindiges sp. strain H1.</title>
        <authorList>
            <person name="Subhash Y."/>
            <person name="Lee S."/>
        </authorList>
    </citation>
    <scope>NUCLEOTIDE SEQUENCE [LARGE SCALE GENOMIC DNA]</scope>
    <source>
        <strain evidence="9 10">H1</strain>
    </source>
</reference>